<dbReference type="InterPro" id="IPR000595">
    <property type="entry name" value="cNMP-bd_dom"/>
</dbReference>
<dbReference type="EMBL" id="NBCO01000005">
    <property type="protein sequence ID" value="ORC91743.1"/>
    <property type="molecule type" value="Genomic_DNA"/>
</dbReference>
<reference evidence="3 4" key="1">
    <citation type="submission" date="2017-03" db="EMBL/GenBank/DDBJ databases">
        <title>An alternative strategy for trypanosome survival in the mammalian bloodstream revealed through genome and transcriptome analysis of the ubiquitous bovine parasite Trypanosoma (Megatrypanum) theileri.</title>
        <authorList>
            <person name="Kelly S."/>
            <person name="Ivens A."/>
            <person name="Mott A."/>
            <person name="O'Neill E."/>
            <person name="Emms D."/>
            <person name="Macleod O."/>
            <person name="Voorheis P."/>
            <person name="Matthews J."/>
            <person name="Matthews K."/>
            <person name="Carrington M."/>
        </authorList>
    </citation>
    <scope>NUCLEOTIDE SEQUENCE [LARGE SCALE GENOMIC DNA]</scope>
    <source>
        <strain evidence="3">Edinburgh</strain>
    </source>
</reference>
<accession>A0A1X0P514</accession>
<feature type="compositionally biased region" description="Polar residues" evidence="1">
    <location>
        <begin position="872"/>
        <end position="882"/>
    </location>
</feature>
<dbReference type="OrthoDB" id="273265at2759"/>
<dbReference type="PANTHER" id="PTHR24567">
    <property type="entry name" value="CRP FAMILY TRANSCRIPTIONAL REGULATORY PROTEIN"/>
    <property type="match status" value="1"/>
</dbReference>
<comment type="caution">
    <text evidence="3">The sequence shown here is derived from an EMBL/GenBank/DDBJ whole genome shotgun (WGS) entry which is preliminary data.</text>
</comment>
<dbReference type="SUPFAM" id="SSF51206">
    <property type="entry name" value="cAMP-binding domain-like"/>
    <property type="match status" value="2"/>
</dbReference>
<feature type="compositionally biased region" description="Polar residues" evidence="1">
    <location>
        <begin position="91"/>
        <end position="107"/>
    </location>
</feature>
<dbReference type="PANTHER" id="PTHR24567:SF26">
    <property type="entry name" value="REGULATORY PROTEIN YEIL"/>
    <property type="match status" value="1"/>
</dbReference>
<sequence>MDGTAQEVEEIKHSNPLEEDQPNEHHQEEEDREEGRRQSIDMLPQFPGDLSHRLSSTSAVAPVLPVQHDEMEMSDASRRVRSHTTVLPRGSLQSETLVSLQSSTSADAGSKGGSIRTKGSVSEPLDRAVFMVQTYPIMQVEGTAFENQIYRRGTLDSMESTLTGRSITSLSIAEGEDIGETSTDLAMALERVRRTGSVVQHAARLKRGCMWEVIITNFLVHQAWQELYRRSRLRKVLETLLLPIILRKRGIKGTISSTLKKLHVHPPVLLRENEGQKPQGSFLIEHSPFFEAFRNPKFCDTLAEVVQRYRFPAGEAIVNAGSPSQDALYILYSGKCDAILPSNEERKVVKRSRVPLGGIFGGLFGGKSVFTETFRAVSQCIVWIISREDFELLFGQYADENMKKVYLDAFKKHQMERLHQCYPMPQSMSRVPIYRHIDRSIEEYVKDFTPLVLTNGDVLFNQGDSPGVVYCLLEGHVARDQIGPDMTYESGTQQIISPNNADNNFALNTRFLLLGEEPHILPGPLKYRCTVVSRAALFYKIEGERFVNALLDDAALFLQVREKLTTQRRLWMKLAPEALSTVPILVGLPFSNLNNIAHAAEPRVVERCVSICEPAQNIREIYILTVGDVRDPRNFNRVPTHPAVVPPSESDDSQEKQVTKGKKEKQVKSRPVPPGKDVKIMNTTYTTDQLSGSRPQNVSAAIEALSSVSPLFNSTRSKWSFLSSIDNDNENTITYPDEHQELSPPLPPNPAKSFLCTIGGGWEGLLLEKWPNGWETTTTVELWAIPMLTIRTELNSTPKLIQSTIISNARDLQMRELGLPAPIVAKLPRLSAYLPPEKRLTKHSLGVEKNPVLEKSVVRRSRKTLGSGFSRELSTATGSKQGRATGDLSGSRLSTLSELSLGSPVEKNKNSEAKPLHLLSPYTSRSVKALPKYGERQIKKEVDVRRASKVTSHVDNANTESFETRKPKAGPPPLLFLRKLAPKEEESPVITPELCAIYAGKEPQKGIIRKPPSPPHPKKQRLLPLSPTQLQRSKEEGSKRNRNVYSDQQSSWPITTGVKKQWFHVVPDFAPLPGTANNQNYISHTPNLVPNSAMMVRIEKGRGEVLTSQATYFASLAQMRRSKENNAASSPSAIAVATTTTTITTTTTKTEAGGVGKSIPTPTRTTSPKMMSRPVPGRHVCLL</sequence>
<feature type="compositionally biased region" description="Basic and acidic residues" evidence="1">
    <location>
        <begin position="9"/>
        <end position="39"/>
    </location>
</feature>
<feature type="region of interest" description="Disordered" evidence="1">
    <location>
        <begin position="1005"/>
        <end position="1049"/>
    </location>
</feature>
<feature type="region of interest" description="Disordered" evidence="1">
    <location>
        <begin position="1149"/>
        <end position="1183"/>
    </location>
</feature>
<proteinExistence type="predicted"/>
<dbReference type="GeneID" id="39982774"/>
<evidence type="ECO:0000259" key="2">
    <source>
        <dbReference type="PROSITE" id="PS50042"/>
    </source>
</evidence>
<protein>
    <recommendedName>
        <fullName evidence="2">Cyclic nucleotide-binding domain-containing protein</fullName>
    </recommendedName>
</protein>
<dbReference type="AlphaFoldDB" id="A0A1X0P514"/>
<name>A0A1X0P514_9TRYP</name>
<feature type="region of interest" description="Disordered" evidence="1">
    <location>
        <begin position="868"/>
        <end position="892"/>
    </location>
</feature>
<feature type="region of interest" description="Disordered" evidence="1">
    <location>
        <begin position="1"/>
        <end position="47"/>
    </location>
</feature>
<dbReference type="CDD" id="cd00038">
    <property type="entry name" value="CAP_ED"/>
    <property type="match status" value="1"/>
</dbReference>
<feature type="region of interest" description="Disordered" evidence="1">
    <location>
        <begin position="71"/>
        <end position="119"/>
    </location>
</feature>
<evidence type="ECO:0000313" key="3">
    <source>
        <dbReference type="EMBL" id="ORC91743.1"/>
    </source>
</evidence>
<dbReference type="InterPro" id="IPR018490">
    <property type="entry name" value="cNMP-bd_dom_sf"/>
</dbReference>
<feature type="domain" description="Cyclic nucleotide-binding" evidence="2">
    <location>
        <begin position="302"/>
        <end position="395"/>
    </location>
</feature>
<dbReference type="PROSITE" id="PS50042">
    <property type="entry name" value="CNMP_BINDING_3"/>
    <property type="match status" value="1"/>
</dbReference>
<evidence type="ECO:0000256" key="1">
    <source>
        <dbReference type="SAM" id="MobiDB-lite"/>
    </source>
</evidence>
<dbReference type="Pfam" id="PF00027">
    <property type="entry name" value="cNMP_binding"/>
    <property type="match status" value="1"/>
</dbReference>
<dbReference type="GO" id="GO:0003700">
    <property type="term" value="F:DNA-binding transcription factor activity"/>
    <property type="evidence" value="ECO:0007669"/>
    <property type="project" value="TreeGrafter"/>
</dbReference>
<organism evidence="3 4">
    <name type="scientific">Trypanosoma theileri</name>
    <dbReference type="NCBI Taxonomy" id="67003"/>
    <lineage>
        <taxon>Eukaryota</taxon>
        <taxon>Discoba</taxon>
        <taxon>Euglenozoa</taxon>
        <taxon>Kinetoplastea</taxon>
        <taxon>Metakinetoplastina</taxon>
        <taxon>Trypanosomatida</taxon>
        <taxon>Trypanosomatidae</taxon>
        <taxon>Trypanosoma</taxon>
    </lineage>
</organism>
<dbReference type="Proteomes" id="UP000192257">
    <property type="component" value="Unassembled WGS sequence"/>
</dbReference>
<feature type="compositionally biased region" description="Polar residues" evidence="1">
    <location>
        <begin position="1160"/>
        <end position="1169"/>
    </location>
</feature>
<evidence type="ECO:0000313" key="4">
    <source>
        <dbReference type="Proteomes" id="UP000192257"/>
    </source>
</evidence>
<keyword evidence="4" id="KW-1185">Reference proteome</keyword>
<dbReference type="RefSeq" id="XP_028885809.1">
    <property type="nucleotide sequence ID" value="XM_029022994.1"/>
</dbReference>
<dbReference type="InterPro" id="IPR050397">
    <property type="entry name" value="Env_Response_Regulators"/>
</dbReference>
<dbReference type="GO" id="GO:0005829">
    <property type="term" value="C:cytosol"/>
    <property type="evidence" value="ECO:0007669"/>
    <property type="project" value="TreeGrafter"/>
</dbReference>
<gene>
    <name evidence="3" type="ORF">TM35_000053390</name>
</gene>
<feature type="region of interest" description="Disordered" evidence="1">
    <location>
        <begin position="635"/>
        <end position="678"/>
    </location>
</feature>
<dbReference type="Gene3D" id="2.60.120.10">
    <property type="entry name" value="Jelly Rolls"/>
    <property type="match status" value="1"/>
</dbReference>
<dbReference type="InterPro" id="IPR014710">
    <property type="entry name" value="RmlC-like_jellyroll"/>
</dbReference>
<dbReference type="VEuPathDB" id="TriTrypDB:TM35_000053390"/>